<evidence type="ECO:0000313" key="11">
    <source>
        <dbReference type="EMBL" id="ODQ67529.1"/>
    </source>
</evidence>
<keyword evidence="4 8" id="KW-0813">Transport</keyword>
<name>A0A1E3PQ14_9ASCO</name>
<protein>
    <recommendedName>
        <fullName evidence="3 8">AP-3 complex subunit delta</fullName>
    </recommendedName>
</protein>
<evidence type="ECO:0000256" key="2">
    <source>
        <dbReference type="ARBA" id="ARBA00006613"/>
    </source>
</evidence>
<dbReference type="FunFam" id="1.25.10.10:FF:000251">
    <property type="entry name" value="AP-3 complex subunit delta"/>
    <property type="match status" value="1"/>
</dbReference>
<dbReference type="PIRSF" id="PIRSF037092">
    <property type="entry name" value="AP3_complex_delta"/>
    <property type="match status" value="1"/>
</dbReference>
<evidence type="ECO:0000256" key="7">
    <source>
        <dbReference type="ARBA" id="ARBA00023136"/>
    </source>
</evidence>
<dbReference type="InterPro" id="IPR016024">
    <property type="entry name" value="ARM-type_fold"/>
</dbReference>
<comment type="subcellular location">
    <subcellularLocation>
        <location evidence="1">Cytoplasmic vesicle</location>
        <location evidence="1">Clathrin-coated vesicle membrane</location>
        <topology evidence="1">Peripheral membrane protein</topology>
        <orientation evidence="1">Cytoplasmic side</orientation>
    </subcellularLocation>
    <subcellularLocation>
        <location evidence="8">Golgi apparatus</location>
    </subcellularLocation>
</comment>
<comment type="subunit">
    <text evidence="8">Adaptor protein complex 3 (AP-3) is a heterotetramer.</text>
</comment>
<dbReference type="Pfam" id="PF01602">
    <property type="entry name" value="Adaptin_N"/>
    <property type="match status" value="1"/>
</dbReference>
<dbReference type="EMBL" id="KV454407">
    <property type="protein sequence ID" value="ODQ67529.1"/>
    <property type="molecule type" value="Genomic_DNA"/>
</dbReference>
<dbReference type="STRING" id="857566.A0A1E3PQ14"/>
<evidence type="ECO:0000256" key="1">
    <source>
        <dbReference type="ARBA" id="ARBA00004145"/>
    </source>
</evidence>
<dbReference type="InterPro" id="IPR017105">
    <property type="entry name" value="AP3_complex_dsu"/>
</dbReference>
<keyword evidence="12" id="KW-1185">Reference proteome</keyword>
<keyword evidence="6 8" id="KW-0653">Protein transport</keyword>
<evidence type="ECO:0000256" key="9">
    <source>
        <dbReference type="SAM" id="MobiDB-lite"/>
    </source>
</evidence>
<proteinExistence type="inferred from homology"/>
<dbReference type="Proteomes" id="UP000095009">
    <property type="component" value="Unassembled WGS sequence"/>
</dbReference>
<sequence length="829" mass="93894">MSLQVKDLRLKPFGLAFEKSISDLIRGIRAAKDPESKSKVLLEAIGDCHNEVRSQDMEVKSMAVLKLAYLEMYGYDMSWANFHVLEVMSSPKFQQKRIGYLAAIQSYRDNTDILMMTTNQLKKDLSSSNSVEVSVALSGVATIVTPSLAQDITPDIVKMLNHSKPYIRKKAVLAMYKIFLQFPEALRTSFSRLRDKLQDEDMSVVSATVNVVCELAKKNPKNFLPLAPQLFEHLTISSSNWMIIKILKLFASLAPIEPRLKPKLLPPIMEIIQKTEAMSLLYECINCVVTGNMIDEEDYDIARVLVSKLRTFLDQSDQNLKYVGLLAFSKIVKIHPQFVNSQEDVILQCVLDPDLTIRQKSLELISQIMNDDNVETIVTILLKQLIPPVLSPGSENYSTLDTPDSYKINVIRTIIEACSRDNFAILSDFDWYITVLVDLVKLSKTLNEVGSEIGVQIRDISIRVPSVRNLCVEVASNFVHDDDLLQNNAAILGSCIWILGEFASLLNSPIYTLNYLLEVDADALPSKIHALYIQAIVKIFAFFSGDSSIAWTVSRADQIKGLTRSMIKYLEKSSTSVHYDVQERSVEFLELMKLVLQGLEEYEVDKEDMYNNDIPLLLTLAVPSLFNRWDLNPVAPNTQFKIGVPDDLDLNTQIGSFDGLGQNYEDSDADSDDDFIGCGVRDEIEQEYKNVRNHFYKDESPAVDEKEVGRQRRERINKQRDDPYYIGNEDDNEITSISGKSTIDDGPTPVADLDANIGSLSSNALKPCNNTESSLKKRKKFKFYKMKPLETMKLQIMIPISHWFQLAGRSTLPVERNRKRAYCELMRVI</sequence>
<evidence type="ECO:0000313" key="12">
    <source>
        <dbReference type="Proteomes" id="UP000095009"/>
    </source>
</evidence>
<dbReference type="GO" id="GO:0030665">
    <property type="term" value="C:clathrin-coated vesicle membrane"/>
    <property type="evidence" value="ECO:0007669"/>
    <property type="project" value="UniProtKB-SubCell"/>
</dbReference>
<dbReference type="GO" id="GO:0005794">
    <property type="term" value="C:Golgi apparatus"/>
    <property type="evidence" value="ECO:0007669"/>
    <property type="project" value="UniProtKB-SubCell"/>
</dbReference>
<feature type="domain" description="Clathrin/coatomer adaptor adaptin-like N-terminal" evidence="10">
    <location>
        <begin position="48"/>
        <end position="593"/>
    </location>
</feature>
<evidence type="ECO:0000256" key="3">
    <source>
        <dbReference type="ARBA" id="ARBA00015717"/>
    </source>
</evidence>
<evidence type="ECO:0000259" key="10">
    <source>
        <dbReference type="Pfam" id="PF01602"/>
    </source>
</evidence>
<feature type="compositionally biased region" description="Basic and acidic residues" evidence="9">
    <location>
        <begin position="702"/>
        <end position="723"/>
    </location>
</feature>
<dbReference type="InterPro" id="IPR011989">
    <property type="entry name" value="ARM-like"/>
</dbReference>
<dbReference type="SUPFAM" id="SSF48371">
    <property type="entry name" value="ARM repeat"/>
    <property type="match status" value="1"/>
</dbReference>
<dbReference type="GO" id="GO:0030123">
    <property type="term" value="C:AP-3 adaptor complex"/>
    <property type="evidence" value="ECO:0007669"/>
    <property type="project" value="InterPro"/>
</dbReference>
<dbReference type="GO" id="GO:0010008">
    <property type="term" value="C:endosome membrane"/>
    <property type="evidence" value="ECO:0007669"/>
    <property type="project" value="TreeGrafter"/>
</dbReference>
<reference evidence="11 12" key="1">
    <citation type="journal article" date="2016" name="Proc. Natl. Acad. Sci. U.S.A.">
        <title>Comparative genomics of biotechnologically important yeasts.</title>
        <authorList>
            <person name="Riley R."/>
            <person name="Haridas S."/>
            <person name="Wolfe K.H."/>
            <person name="Lopes M.R."/>
            <person name="Hittinger C.T."/>
            <person name="Goeker M."/>
            <person name="Salamov A.A."/>
            <person name="Wisecaver J.H."/>
            <person name="Long T.M."/>
            <person name="Calvey C.H."/>
            <person name="Aerts A.L."/>
            <person name="Barry K.W."/>
            <person name="Choi C."/>
            <person name="Clum A."/>
            <person name="Coughlan A.Y."/>
            <person name="Deshpande S."/>
            <person name="Douglass A.P."/>
            <person name="Hanson S.J."/>
            <person name="Klenk H.-P."/>
            <person name="LaButti K.M."/>
            <person name="Lapidus A."/>
            <person name="Lindquist E.A."/>
            <person name="Lipzen A.M."/>
            <person name="Meier-Kolthoff J.P."/>
            <person name="Ohm R.A."/>
            <person name="Otillar R.P."/>
            <person name="Pangilinan J.L."/>
            <person name="Peng Y."/>
            <person name="Rokas A."/>
            <person name="Rosa C.A."/>
            <person name="Scheuner C."/>
            <person name="Sibirny A.A."/>
            <person name="Slot J.C."/>
            <person name="Stielow J.B."/>
            <person name="Sun H."/>
            <person name="Kurtzman C.P."/>
            <person name="Blackwell M."/>
            <person name="Grigoriev I.V."/>
            <person name="Jeffries T.W."/>
        </authorList>
    </citation>
    <scope>NUCLEOTIDE SEQUENCE [LARGE SCALE GENOMIC DNA]</scope>
    <source>
        <strain evidence="11 12">DSM 6958</strain>
    </source>
</reference>
<comment type="similarity">
    <text evidence="2 8">Belongs to the adaptor complexes large subunit family.</text>
</comment>
<dbReference type="PANTHER" id="PTHR22781:SF12">
    <property type="entry name" value="AP-3 COMPLEX SUBUNIT DELTA-1"/>
    <property type="match status" value="1"/>
</dbReference>
<dbReference type="AlphaFoldDB" id="A0A1E3PQ14"/>
<keyword evidence="8" id="KW-0333">Golgi apparatus</keyword>
<comment type="function">
    <text evidence="8">Part of the AP-3 complex, an adaptor-related complex which is not clathrin-associated. The complex is associated with the Golgi region as well as more peripheral structures. It facilitates the budding of vesicles from the Golgi membrane.</text>
</comment>
<evidence type="ECO:0000256" key="8">
    <source>
        <dbReference type="PIRNR" id="PIRNR037092"/>
    </source>
</evidence>
<evidence type="ECO:0000256" key="4">
    <source>
        <dbReference type="ARBA" id="ARBA00022448"/>
    </source>
</evidence>
<keyword evidence="5" id="KW-0677">Repeat</keyword>
<dbReference type="GO" id="GO:0006896">
    <property type="term" value="P:Golgi to vacuole transport"/>
    <property type="evidence" value="ECO:0007669"/>
    <property type="project" value="TreeGrafter"/>
</dbReference>
<gene>
    <name evidence="11" type="ORF">NADFUDRAFT_73371</name>
</gene>
<dbReference type="InterPro" id="IPR002553">
    <property type="entry name" value="Clathrin/coatomer_adapt-like_N"/>
</dbReference>
<accession>A0A1E3PQ14</accession>
<dbReference type="Gene3D" id="1.25.10.10">
    <property type="entry name" value="Leucine-rich Repeat Variant"/>
    <property type="match status" value="1"/>
</dbReference>
<keyword evidence="7" id="KW-0472">Membrane</keyword>
<dbReference type="PANTHER" id="PTHR22781">
    <property type="entry name" value="DELTA ADAPTIN-RELATED"/>
    <property type="match status" value="1"/>
</dbReference>
<feature type="region of interest" description="Disordered" evidence="9">
    <location>
        <begin position="702"/>
        <end position="731"/>
    </location>
</feature>
<dbReference type="GO" id="GO:0006623">
    <property type="term" value="P:protein targeting to vacuole"/>
    <property type="evidence" value="ECO:0007669"/>
    <property type="project" value="TreeGrafter"/>
</dbReference>
<evidence type="ECO:0000256" key="5">
    <source>
        <dbReference type="ARBA" id="ARBA00022737"/>
    </source>
</evidence>
<evidence type="ECO:0000256" key="6">
    <source>
        <dbReference type="ARBA" id="ARBA00022927"/>
    </source>
</evidence>
<dbReference type="OrthoDB" id="10264595at2759"/>
<organism evidence="11 12">
    <name type="scientific">Nadsonia fulvescens var. elongata DSM 6958</name>
    <dbReference type="NCBI Taxonomy" id="857566"/>
    <lineage>
        <taxon>Eukaryota</taxon>
        <taxon>Fungi</taxon>
        <taxon>Dikarya</taxon>
        <taxon>Ascomycota</taxon>
        <taxon>Saccharomycotina</taxon>
        <taxon>Dipodascomycetes</taxon>
        <taxon>Dipodascales</taxon>
        <taxon>Dipodascales incertae sedis</taxon>
        <taxon>Nadsonia</taxon>
    </lineage>
</organism>